<dbReference type="Proteomes" id="UP000051861">
    <property type="component" value="Unassembled WGS sequence"/>
</dbReference>
<evidence type="ECO:0000256" key="1">
    <source>
        <dbReference type="SAM" id="Coils"/>
    </source>
</evidence>
<keyword evidence="1" id="KW-0175">Coiled coil</keyword>
<name>A0A0S7Y519_UNCSA</name>
<protein>
    <recommendedName>
        <fullName evidence="4">Flagellar FliJ protein</fullName>
    </recommendedName>
</protein>
<comment type="caution">
    <text evidence="2">The sequence shown here is derived from an EMBL/GenBank/DDBJ whole genome shotgun (WGS) entry which is preliminary data.</text>
</comment>
<organism evidence="2 3">
    <name type="scientific">candidate division WOR-1 bacterium DG_54_3</name>
    <dbReference type="NCBI Taxonomy" id="1703775"/>
    <lineage>
        <taxon>Bacteria</taxon>
        <taxon>Bacillati</taxon>
        <taxon>Saganbacteria</taxon>
    </lineage>
</organism>
<reference evidence="2 3" key="1">
    <citation type="journal article" date="2015" name="Microbiome">
        <title>Genomic resolution of linkages in carbon, nitrogen, and sulfur cycling among widespread estuary sediment bacteria.</title>
        <authorList>
            <person name="Baker B.J."/>
            <person name="Lazar C.S."/>
            <person name="Teske A.P."/>
            <person name="Dick G.J."/>
        </authorList>
    </citation>
    <scope>NUCLEOTIDE SEQUENCE [LARGE SCALE GENOMIC DNA]</scope>
    <source>
        <strain evidence="2">DG_54_3</strain>
    </source>
</reference>
<dbReference type="EMBL" id="LIZX01000014">
    <property type="protein sequence ID" value="KPJ69782.1"/>
    <property type="molecule type" value="Genomic_DNA"/>
</dbReference>
<feature type="coiled-coil region" evidence="1">
    <location>
        <begin position="83"/>
        <end position="142"/>
    </location>
</feature>
<accession>A0A0S7Y519</accession>
<dbReference type="Gene3D" id="1.10.287.1700">
    <property type="match status" value="1"/>
</dbReference>
<gene>
    <name evidence="2" type="ORF">AMJ44_02415</name>
</gene>
<evidence type="ECO:0008006" key="4">
    <source>
        <dbReference type="Google" id="ProtNLM"/>
    </source>
</evidence>
<dbReference type="InterPro" id="IPR053716">
    <property type="entry name" value="Flag_assembly_chemotaxis_eff"/>
</dbReference>
<proteinExistence type="predicted"/>
<evidence type="ECO:0000313" key="2">
    <source>
        <dbReference type="EMBL" id="KPJ69782.1"/>
    </source>
</evidence>
<sequence length="158" mass="19150">MAKKPQPGKKFKYDLESVLKVRAIKEKKEQEKFAEKKRKYLTEKEREEMIEREKKGKEEELRGVFKRGPISDFTKVLRRKAHLEVLKDDLDEQVEKVIEASNLLEEQRARLVASMKDKKIMEKHKEKKLDEYKKIMQELEIKFMDEIATERFKHEKRE</sequence>
<evidence type="ECO:0000313" key="3">
    <source>
        <dbReference type="Proteomes" id="UP000051861"/>
    </source>
</evidence>
<dbReference type="AlphaFoldDB" id="A0A0S7Y519"/>